<dbReference type="STRING" id="1035707.SAMN05216552_1005185"/>
<evidence type="ECO:0000313" key="2">
    <source>
        <dbReference type="Proteomes" id="UP000199391"/>
    </source>
</evidence>
<dbReference type="Proteomes" id="UP000199391">
    <property type="component" value="Unassembled WGS sequence"/>
</dbReference>
<gene>
    <name evidence="1" type="ORF">SAMN05216552_1005185</name>
</gene>
<keyword evidence="2" id="KW-1185">Reference proteome</keyword>
<dbReference type="RefSeq" id="WP_177307047.1">
    <property type="nucleotide sequence ID" value="NZ_FPBO01000005.1"/>
</dbReference>
<proteinExistence type="predicted"/>
<dbReference type="AlphaFoldDB" id="A0A1I7HDK9"/>
<sequence>MELFNKSGVLVATVLVAVGVLIGAQAKEDMVPPAPVIEATALKMNRSGDFAAERRLREWAEQGSAVARRELALRYQADSGRRVEAMKLLEQAARAGDALATDRLSELHREIREAELGNLKEAAATHTAANSWNRY</sequence>
<protein>
    <submittedName>
        <fullName evidence="1">Uncharacterized protein</fullName>
    </submittedName>
</protein>
<reference evidence="2" key="1">
    <citation type="submission" date="2016-10" db="EMBL/GenBank/DDBJ databases">
        <authorList>
            <person name="Varghese N."/>
            <person name="Submissions S."/>
        </authorList>
    </citation>
    <scope>NUCLEOTIDE SEQUENCE [LARGE SCALE GENOMIC DNA]</scope>
    <source>
        <strain evidence="2">CGMCC 1.11014</strain>
    </source>
</reference>
<dbReference type="InterPro" id="IPR011990">
    <property type="entry name" value="TPR-like_helical_dom_sf"/>
</dbReference>
<dbReference type="EMBL" id="FPBO01000005">
    <property type="protein sequence ID" value="SFU58712.1"/>
    <property type="molecule type" value="Genomic_DNA"/>
</dbReference>
<dbReference type="SUPFAM" id="SSF81901">
    <property type="entry name" value="HCP-like"/>
    <property type="match status" value="1"/>
</dbReference>
<accession>A0A1I7HDK9</accession>
<dbReference type="Gene3D" id="1.25.40.10">
    <property type="entry name" value="Tetratricopeptide repeat domain"/>
    <property type="match status" value="1"/>
</dbReference>
<name>A0A1I7HDK9_9BURK</name>
<organism evidence="1 2">
    <name type="scientific">Pseudoduganella namucuonensis</name>
    <dbReference type="NCBI Taxonomy" id="1035707"/>
    <lineage>
        <taxon>Bacteria</taxon>
        <taxon>Pseudomonadati</taxon>
        <taxon>Pseudomonadota</taxon>
        <taxon>Betaproteobacteria</taxon>
        <taxon>Burkholderiales</taxon>
        <taxon>Oxalobacteraceae</taxon>
        <taxon>Telluria group</taxon>
        <taxon>Pseudoduganella</taxon>
    </lineage>
</organism>
<evidence type="ECO:0000313" key="1">
    <source>
        <dbReference type="EMBL" id="SFU58712.1"/>
    </source>
</evidence>